<accession>A0A9N8EMG6</accession>
<evidence type="ECO:0000313" key="3">
    <source>
        <dbReference type="Proteomes" id="UP001153069"/>
    </source>
</evidence>
<feature type="compositionally biased region" description="Basic and acidic residues" evidence="1">
    <location>
        <begin position="8"/>
        <end position="28"/>
    </location>
</feature>
<proteinExistence type="predicted"/>
<dbReference type="Proteomes" id="UP001153069">
    <property type="component" value="Unassembled WGS sequence"/>
</dbReference>
<keyword evidence="3" id="KW-1185">Reference proteome</keyword>
<dbReference type="EMBL" id="CAICTM010001541">
    <property type="protein sequence ID" value="CAB9524482.1"/>
    <property type="molecule type" value="Genomic_DNA"/>
</dbReference>
<feature type="compositionally biased region" description="Polar residues" evidence="1">
    <location>
        <begin position="166"/>
        <end position="181"/>
    </location>
</feature>
<comment type="caution">
    <text evidence="2">The sequence shown here is derived from an EMBL/GenBank/DDBJ whole genome shotgun (WGS) entry which is preliminary data.</text>
</comment>
<protein>
    <submittedName>
        <fullName evidence="2">Uncharacterized protein</fullName>
    </submittedName>
</protein>
<organism evidence="2 3">
    <name type="scientific">Seminavis robusta</name>
    <dbReference type="NCBI Taxonomy" id="568900"/>
    <lineage>
        <taxon>Eukaryota</taxon>
        <taxon>Sar</taxon>
        <taxon>Stramenopiles</taxon>
        <taxon>Ochrophyta</taxon>
        <taxon>Bacillariophyta</taxon>
        <taxon>Bacillariophyceae</taxon>
        <taxon>Bacillariophycidae</taxon>
        <taxon>Naviculales</taxon>
        <taxon>Naviculaceae</taxon>
        <taxon>Seminavis</taxon>
    </lineage>
</organism>
<feature type="compositionally biased region" description="Basic and acidic residues" evidence="1">
    <location>
        <begin position="183"/>
        <end position="200"/>
    </location>
</feature>
<gene>
    <name evidence="2" type="ORF">SEMRO_1543_G281120.1</name>
</gene>
<dbReference type="AlphaFoldDB" id="A0A9N8EMG6"/>
<evidence type="ECO:0000313" key="2">
    <source>
        <dbReference type="EMBL" id="CAB9524482.1"/>
    </source>
</evidence>
<evidence type="ECO:0000256" key="1">
    <source>
        <dbReference type="SAM" id="MobiDB-lite"/>
    </source>
</evidence>
<feature type="compositionally biased region" description="Basic and acidic residues" evidence="1">
    <location>
        <begin position="61"/>
        <end position="74"/>
    </location>
</feature>
<reference evidence="2" key="1">
    <citation type="submission" date="2020-06" db="EMBL/GenBank/DDBJ databases">
        <authorList>
            <consortium name="Plant Systems Biology data submission"/>
        </authorList>
    </citation>
    <scope>NUCLEOTIDE SEQUENCE</scope>
    <source>
        <strain evidence="2">D6</strain>
    </source>
</reference>
<feature type="region of interest" description="Disordered" evidence="1">
    <location>
        <begin position="1"/>
        <end position="254"/>
    </location>
</feature>
<sequence length="254" mass="26894">MEELSETEDGKKEVGSHSEVDHDSDILEVKIPAPAPPLPPGSAEQCGEEKGIPVAPIIGDGKSEQAEAAEKMAVTKDAGVGSIQSANNEPSKTEDDAVSRNSHLVHTWREGVETITQEAHPVSRDMQPDSEPLVPKPEPRPVSSTHPAAQLQSSPGAFAVGGRPPFSSSQGGMTQQRVSQGEETPRPRPSERASRAEEPPTRPSLDGQSQQLSSDRSAAQVVETGLSVANPIDEPSSHPELLPQAQALDLEANR</sequence>
<name>A0A9N8EMG6_9STRA</name>
<feature type="compositionally biased region" description="Polar residues" evidence="1">
    <location>
        <begin position="142"/>
        <end position="155"/>
    </location>
</feature>
<feature type="compositionally biased region" description="Low complexity" evidence="1">
    <location>
        <begin position="204"/>
        <end position="217"/>
    </location>
</feature>